<dbReference type="AlphaFoldDB" id="N1JAX8"/>
<comment type="caution">
    <text evidence="2">The sequence shown here is derived from an EMBL/GenBank/DDBJ whole genome shotgun (WGS) entry which is preliminary data.</text>
</comment>
<dbReference type="GO" id="GO:0019863">
    <property type="term" value="F:IgE binding"/>
    <property type="evidence" value="ECO:0007669"/>
    <property type="project" value="InterPro"/>
</dbReference>
<dbReference type="PANTHER" id="PTHR42039">
    <property type="entry name" value="PUTATIVE (AFU_ORTHOLOGUE AFUA_3G02940)-RELATED"/>
    <property type="match status" value="1"/>
</dbReference>
<name>N1JAX8_BLUG1</name>
<dbReference type="OrthoDB" id="118256at2759"/>
<dbReference type="Proteomes" id="UP000015441">
    <property type="component" value="Unassembled WGS sequence"/>
</dbReference>
<evidence type="ECO:0000313" key="3">
    <source>
        <dbReference type="Proteomes" id="UP000015441"/>
    </source>
</evidence>
<dbReference type="GO" id="GO:0005576">
    <property type="term" value="C:extracellular region"/>
    <property type="evidence" value="ECO:0007669"/>
    <property type="project" value="InterPro"/>
</dbReference>
<feature type="region of interest" description="Disordered" evidence="1">
    <location>
        <begin position="119"/>
        <end position="161"/>
    </location>
</feature>
<evidence type="ECO:0000313" key="2">
    <source>
        <dbReference type="EMBL" id="CCU78156.1"/>
    </source>
</evidence>
<dbReference type="HOGENOM" id="CLU_748402_0_0_1"/>
<protein>
    <recommendedName>
        <fullName evidence="4">Allergen Asp f 4</fullName>
    </recommendedName>
</protein>
<keyword evidence="3" id="KW-1185">Reference proteome</keyword>
<evidence type="ECO:0000256" key="1">
    <source>
        <dbReference type="SAM" id="MobiDB-lite"/>
    </source>
</evidence>
<accession>N1JAX8</accession>
<dbReference type="EMBL" id="CAUH01003963">
    <property type="protein sequence ID" value="CCU78156.1"/>
    <property type="molecule type" value="Genomic_DNA"/>
</dbReference>
<dbReference type="PANTHER" id="PTHR42039:SF1">
    <property type="entry name" value="PUTATIVE (AFU_ORTHOLOGUE AFUA_3G02940)-RELATED"/>
    <property type="match status" value="1"/>
</dbReference>
<feature type="compositionally biased region" description="Low complexity" evidence="1">
    <location>
        <begin position="119"/>
        <end position="138"/>
    </location>
</feature>
<sequence>MLDSPALPPLESTWPQTGLQSLRMPQTLAIFSSLTPNYTFIHYSYITVSLYYNLIMRCSIAVSCVFTALAVTEVLASPAHVHLHRKLHKKRDLNTVNWEALDWHNMGIDWAEAYAKGQAASSDKPAEPAASPEAGPSDTLEAPPPAAPKADPPKSNQSNGVAAASFSEIGSSTTFTGTASGSDLLGSSHPDHGSSAALWNNLVGASNHRKVFGLSTPTKGKEVGYVSNVGIPEGSNMIKADSAQDHVFTNEFINTSKESMTVVIWNKAASKGLEDPLQADPNLGASIAPEHPALTLALAPGQSQVVAFMDQSVIGWAQACDERAQSGGFSTTWGEAQFNTTGSGYDVSAIQNPHGSNYVMDISSVEANSCDSTESENMWVTDTNTVGSGSCYIAQGTAHLTTKMGGFAS</sequence>
<dbReference type="eggNOG" id="ENOG502RJ15">
    <property type="taxonomic scope" value="Eukaryota"/>
</dbReference>
<proteinExistence type="predicted"/>
<reference evidence="2 3" key="1">
    <citation type="journal article" date="2010" name="Science">
        <title>Genome expansion and gene loss in powdery mildew fungi reveal tradeoffs in extreme parasitism.</title>
        <authorList>
            <person name="Spanu P.D."/>
            <person name="Abbott J.C."/>
            <person name="Amselem J."/>
            <person name="Burgis T.A."/>
            <person name="Soanes D.M."/>
            <person name="Stueber K."/>
            <person name="Ver Loren van Themaat E."/>
            <person name="Brown J.K.M."/>
            <person name="Butcher S.A."/>
            <person name="Gurr S.J."/>
            <person name="Lebrun M.-H."/>
            <person name="Ridout C.J."/>
            <person name="Schulze-Lefert P."/>
            <person name="Talbot N.J."/>
            <person name="Ahmadinejad N."/>
            <person name="Ametz C."/>
            <person name="Barton G.R."/>
            <person name="Benjdia M."/>
            <person name="Bidzinski P."/>
            <person name="Bindschedler L.V."/>
            <person name="Both M."/>
            <person name="Brewer M.T."/>
            <person name="Cadle-Davidson L."/>
            <person name="Cadle-Davidson M.M."/>
            <person name="Collemare J."/>
            <person name="Cramer R."/>
            <person name="Frenkel O."/>
            <person name="Godfrey D."/>
            <person name="Harriman J."/>
            <person name="Hoede C."/>
            <person name="King B.C."/>
            <person name="Klages S."/>
            <person name="Kleemann J."/>
            <person name="Knoll D."/>
            <person name="Koti P.S."/>
            <person name="Kreplak J."/>
            <person name="Lopez-Ruiz F.J."/>
            <person name="Lu X."/>
            <person name="Maekawa T."/>
            <person name="Mahanil S."/>
            <person name="Micali C."/>
            <person name="Milgroom M.G."/>
            <person name="Montana G."/>
            <person name="Noir S."/>
            <person name="O'Connell R.J."/>
            <person name="Oberhaensli S."/>
            <person name="Parlange F."/>
            <person name="Pedersen C."/>
            <person name="Quesneville H."/>
            <person name="Reinhardt R."/>
            <person name="Rott M."/>
            <person name="Sacristan S."/>
            <person name="Schmidt S.M."/>
            <person name="Schoen M."/>
            <person name="Skamnioti P."/>
            <person name="Sommer H."/>
            <person name="Stephens A."/>
            <person name="Takahara H."/>
            <person name="Thordal-Christensen H."/>
            <person name="Vigouroux M."/>
            <person name="Wessling R."/>
            <person name="Wicker T."/>
            <person name="Panstruga R."/>
        </authorList>
    </citation>
    <scope>NUCLEOTIDE SEQUENCE [LARGE SCALE GENOMIC DNA]</scope>
    <source>
        <strain evidence="2">DH14</strain>
    </source>
</reference>
<dbReference type="Pfam" id="PF25312">
    <property type="entry name" value="Allergen_Asp_f_4"/>
    <property type="match status" value="1"/>
</dbReference>
<organism evidence="2 3">
    <name type="scientific">Blumeria graminis f. sp. hordei (strain DH14)</name>
    <name type="common">Barley powdery mildew</name>
    <name type="synonym">Oidium monilioides f. sp. hordei</name>
    <dbReference type="NCBI Taxonomy" id="546991"/>
    <lineage>
        <taxon>Eukaryota</taxon>
        <taxon>Fungi</taxon>
        <taxon>Dikarya</taxon>
        <taxon>Ascomycota</taxon>
        <taxon>Pezizomycotina</taxon>
        <taxon>Leotiomycetes</taxon>
        <taxon>Erysiphales</taxon>
        <taxon>Erysiphaceae</taxon>
        <taxon>Blumeria</taxon>
        <taxon>Blumeria hordei</taxon>
    </lineage>
</organism>
<dbReference type="InterPro" id="IPR038903">
    <property type="entry name" value="Allergen_Asp_f_4"/>
</dbReference>
<evidence type="ECO:0008006" key="4">
    <source>
        <dbReference type="Google" id="ProtNLM"/>
    </source>
</evidence>
<dbReference type="InParanoid" id="N1JAX8"/>
<gene>
    <name evidence="2" type="ORF">BGHDH14_bgh02693</name>
</gene>